<dbReference type="PROSITE" id="PS00194">
    <property type="entry name" value="THIOREDOXIN_1"/>
    <property type="match status" value="1"/>
</dbReference>
<keyword evidence="6" id="KW-0413">Isomerase</keyword>
<evidence type="ECO:0000256" key="3">
    <source>
        <dbReference type="ARBA" id="ARBA00023157"/>
    </source>
</evidence>
<dbReference type="Proteomes" id="UP000242915">
    <property type="component" value="Unassembled WGS sequence"/>
</dbReference>
<name>A0A238ZNF7_9PSED</name>
<dbReference type="InterPro" id="IPR017937">
    <property type="entry name" value="Thioredoxin_CS"/>
</dbReference>
<dbReference type="InterPro" id="IPR036249">
    <property type="entry name" value="Thioredoxin-like_sf"/>
</dbReference>
<dbReference type="InterPro" id="IPR000866">
    <property type="entry name" value="AhpC/TSA"/>
</dbReference>
<keyword evidence="3" id="KW-1015">Disulfide bond</keyword>
<dbReference type="EMBL" id="FZOG01000001">
    <property type="protein sequence ID" value="SNR84699.1"/>
    <property type="molecule type" value="Genomic_DNA"/>
</dbReference>
<dbReference type="Gene3D" id="3.40.30.10">
    <property type="entry name" value="Glutaredoxin"/>
    <property type="match status" value="1"/>
</dbReference>
<dbReference type="InterPro" id="IPR013766">
    <property type="entry name" value="Thioredoxin_domain"/>
</dbReference>
<organism evidence="6 7">
    <name type="scientific">Pseudomonas segetis</name>
    <dbReference type="NCBI Taxonomy" id="298908"/>
    <lineage>
        <taxon>Bacteria</taxon>
        <taxon>Pseudomonadati</taxon>
        <taxon>Pseudomonadota</taxon>
        <taxon>Gammaproteobacteria</taxon>
        <taxon>Pseudomonadales</taxon>
        <taxon>Pseudomonadaceae</taxon>
        <taxon>Pseudomonas</taxon>
    </lineage>
</organism>
<comment type="subcellular location">
    <subcellularLocation>
        <location evidence="1">Cell envelope</location>
    </subcellularLocation>
</comment>
<keyword evidence="4" id="KW-0676">Redox-active center</keyword>
<protein>
    <submittedName>
        <fullName evidence="6">Thiol-disulfide isomerase or thioredoxin</fullName>
    </submittedName>
</protein>
<dbReference type="GO" id="GO:0016209">
    <property type="term" value="F:antioxidant activity"/>
    <property type="evidence" value="ECO:0007669"/>
    <property type="project" value="InterPro"/>
</dbReference>
<evidence type="ECO:0000313" key="6">
    <source>
        <dbReference type="EMBL" id="SNR84699.1"/>
    </source>
</evidence>
<keyword evidence="7" id="KW-1185">Reference proteome</keyword>
<dbReference type="PROSITE" id="PS51352">
    <property type="entry name" value="THIOREDOXIN_2"/>
    <property type="match status" value="1"/>
</dbReference>
<dbReference type="GO" id="GO:0017004">
    <property type="term" value="P:cytochrome complex assembly"/>
    <property type="evidence" value="ECO:0007669"/>
    <property type="project" value="UniProtKB-KW"/>
</dbReference>
<sequence length="159" mass="17430">MAAQLQWVIRIVLGVFAVVVLTACSDATGVDQYGRKVPVERIEGQWLVINYWAEWCAPCRTEIPQLNALDKELAGKGVSVLGVNFDNLQGAELEKVSEALGITFTVLASDPAERYKLPRSEALPVTYIIDDSGRTRERLLGEQTAEGIKTKLAQLKAEG</sequence>
<keyword evidence="2" id="KW-0201">Cytochrome c-type biogenesis</keyword>
<feature type="domain" description="Thioredoxin" evidence="5">
    <location>
        <begin position="18"/>
        <end position="157"/>
    </location>
</feature>
<dbReference type="RefSeq" id="WP_010484865.1">
    <property type="nucleotide sequence ID" value="NZ_FZOG01000001.1"/>
</dbReference>
<accession>A0A238ZNF7</accession>
<gene>
    <name evidence="6" type="ORF">SAMN05216255_0556</name>
</gene>
<dbReference type="GO" id="GO:0016853">
    <property type="term" value="F:isomerase activity"/>
    <property type="evidence" value="ECO:0007669"/>
    <property type="project" value="UniProtKB-KW"/>
</dbReference>
<dbReference type="PANTHER" id="PTHR42852">
    <property type="entry name" value="THIOL:DISULFIDE INTERCHANGE PROTEIN DSBE"/>
    <property type="match status" value="1"/>
</dbReference>
<proteinExistence type="predicted"/>
<dbReference type="PANTHER" id="PTHR42852:SF6">
    <property type="entry name" value="THIOL:DISULFIDE INTERCHANGE PROTEIN DSBE"/>
    <property type="match status" value="1"/>
</dbReference>
<dbReference type="AlphaFoldDB" id="A0A238ZNF7"/>
<dbReference type="GO" id="GO:0030313">
    <property type="term" value="C:cell envelope"/>
    <property type="evidence" value="ECO:0007669"/>
    <property type="project" value="UniProtKB-SubCell"/>
</dbReference>
<evidence type="ECO:0000259" key="5">
    <source>
        <dbReference type="PROSITE" id="PS51352"/>
    </source>
</evidence>
<evidence type="ECO:0000256" key="2">
    <source>
        <dbReference type="ARBA" id="ARBA00022748"/>
    </source>
</evidence>
<evidence type="ECO:0000256" key="1">
    <source>
        <dbReference type="ARBA" id="ARBA00004196"/>
    </source>
</evidence>
<evidence type="ECO:0000313" key="7">
    <source>
        <dbReference type="Proteomes" id="UP000242915"/>
    </source>
</evidence>
<dbReference type="Pfam" id="PF00578">
    <property type="entry name" value="AhpC-TSA"/>
    <property type="match status" value="1"/>
</dbReference>
<dbReference type="SUPFAM" id="SSF52833">
    <property type="entry name" value="Thioredoxin-like"/>
    <property type="match status" value="1"/>
</dbReference>
<evidence type="ECO:0000256" key="4">
    <source>
        <dbReference type="ARBA" id="ARBA00023284"/>
    </source>
</evidence>
<dbReference type="CDD" id="cd02966">
    <property type="entry name" value="TlpA_like_family"/>
    <property type="match status" value="1"/>
</dbReference>
<dbReference type="GO" id="GO:0015036">
    <property type="term" value="F:disulfide oxidoreductase activity"/>
    <property type="evidence" value="ECO:0007669"/>
    <property type="project" value="UniProtKB-ARBA"/>
</dbReference>
<reference evidence="7" key="1">
    <citation type="submission" date="2017-06" db="EMBL/GenBank/DDBJ databases">
        <authorList>
            <person name="Varghese N."/>
            <person name="Submissions S."/>
        </authorList>
    </citation>
    <scope>NUCLEOTIDE SEQUENCE [LARGE SCALE GENOMIC DNA]</scope>
    <source>
        <strain evidence="7">CIP 108523</strain>
    </source>
</reference>
<dbReference type="InterPro" id="IPR050553">
    <property type="entry name" value="Thioredoxin_ResA/DsbE_sf"/>
</dbReference>